<protein>
    <submittedName>
        <fullName evidence="1">Uncharacterized protein</fullName>
    </submittedName>
</protein>
<dbReference type="EMBL" id="JBJQND010000001">
    <property type="protein sequence ID" value="KAL3889202.1"/>
    <property type="molecule type" value="Genomic_DNA"/>
</dbReference>
<name>A0ABD3XSK6_SINWO</name>
<comment type="caution">
    <text evidence="1">The sequence shown here is derived from an EMBL/GenBank/DDBJ whole genome shotgun (WGS) entry which is preliminary data.</text>
</comment>
<reference evidence="1 2" key="1">
    <citation type="submission" date="2024-11" db="EMBL/GenBank/DDBJ databases">
        <title>Chromosome-level genome assembly of the freshwater bivalve Anodonta woodiana.</title>
        <authorList>
            <person name="Chen X."/>
        </authorList>
    </citation>
    <scope>NUCLEOTIDE SEQUENCE [LARGE SCALE GENOMIC DNA]</scope>
    <source>
        <strain evidence="1">MN2024</strain>
        <tissue evidence="1">Gills</tissue>
    </source>
</reference>
<keyword evidence="2" id="KW-1185">Reference proteome</keyword>
<dbReference type="Proteomes" id="UP001634394">
    <property type="component" value="Unassembled WGS sequence"/>
</dbReference>
<sequence length="56" mass="6056">IPILRDNIVLDPTWLIDALKTIINAHTDLPGGSADTAMSKEWSDLKGKGILSLTLI</sequence>
<feature type="non-terminal residue" evidence="1">
    <location>
        <position position="1"/>
    </location>
</feature>
<gene>
    <name evidence="1" type="ORF">ACJMK2_001550</name>
</gene>
<feature type="non-terminal residue" evidence="1">
    <location>
        <position position="56"/>
    </location>
</feature>
<dbReference type="AlphaFoldDB" id="A0ABD3XSK6"/>
<accession>A0ABD3XSK6</accession>
<proteinExistence type="predicted"/>
<evidence type="ECO:0000313" key="2">
    <source>
        <dbReference type="Proteomes" id="UP001634394"/>
    </source>
</evidence>
<evidence type="ECO:0000313" key="1">
    <source>
        <dbReference type="EMBL" id="KAL3889202.1"/>
    </source>
</evidence>
<organism evidence="1 2">
    <name type="scientific">Sinanodonta woodiana</name>
    <name type="common">Chinese pond mussel</name>
    <name type="synonym">Anodonta woodiana</name>
    <dbReference type="NCBI Taxonomy" id="1069815"/>
    <lineage>
        <taxon>Eukaryota</taxon>
        <taxon>Metazoa</taxon>
        <taxon>Spiralia</taxon>
        <taxon>Lophotrochozoa</taxon>
        <taxon>Mollusca</taxon>
        <taxon>Bivalvia</taxon>
        <taxon>Autobranchia</taxon>
        <taxon>Heteroconchia</taxon>
        <taxon>Palaeoheterodonta</taxon>
        <taxon>Unionida</taxon>
        <taxon>Unionoidea</taxon>
        <taxon>Unionidae</taxon>
        <taxon>Unioninae</taxon>
        <taxon>Sinanodonta</taxon>
    </lineage>
</organism>